<dbReference type="GO" id="GO:0000014">
    <property type="term" value="F:single-stranded DNA endodeoxyribonuclease activity"/>
    <property type="evidence" value="ECO:0007669"/>
    <property type="project" value="TreeGrafter"/>
</dbReference>
<dbReference type="SMART" id="SM00891">
    <property type="entry name" value="ERCC4"/>
    <property type="match status" value="1"/>
</dbReference>
<organism evidence="12 13">
    <name type="scientific">Theileria parva</name>
    <name type="common">East coast fever infection agent</name>
    <dbReference type="NCBI Taxonomy" id="5875"/>
    <lineage>
        <taxon>Eukaryota</taxon>
        <taxon>Sar</taxon>
        <taxon>Alveolata</taxon>
        <taxon>Apicomplexa</taxon>
        <taxon>Aconoidasida</taxon>
        <taxon>Piroplasmida</taxon>
        <taxon>Theileriidae</taxon>
        <taxon>Theileria</taxon>
    </lineage>
</organism>
<dbReference type="eggNOG" id="KOG0442">
    <property type="taxonomic scope" value="Eukaryota"/>
</dbReference>
<feature type="region of interest" description="Disordered" evidence="10">
    <location>
        <begin position="1180"/>
        <end position="1300"/>
    </location>
</feature>
<dbReference type="SUPFAM" id="SSF47781">
    <property type="entry name" value="RuvA domain 2-like"/>
    <property type="match status" value="1"/>
</dbReference>
<dbReference type="InterPro" id="IPR006166">
    <property type="entry name" value="ERCC4_domain"/>
</dbReference>
<keyword evidence="6" id="KW-0378">Hydrolase</keyword>
<dbReference type="GO" id="GO:0000712">
    <property type="term" value="P:resolution of meiotic recombination intermediates"/>
    <property type="evidence" value="ECO:0007669"/>
    <property type="project" value="TreeGrafter"/>
</dbReference>
<feature type="compositionally biased region" description="Basic and acidic residues" evidence="10">
    <location>
        <begin position="1241"/>
        <end position="1259"/>
    </location>
</feature>
<feature type="compositionally biased region" description="Acidic residues" evidence="10">
    <location>
        <begin position="791"/>
        <end position="804"/>
    </location>
</feature>
<dbReference type="Proteomes" id="UP000001949">
    <property type="component" value="Unassembled WGS sequence"/>
</dbReference>
<comment type="similarity">
    <text evidence="2">Belongs to the XPF family.</text>
</comment>
<comment type="subcellular location">
    <subcellularLocation>
        <location evidence="1">Nucleus</location>
    </subcellularLocation>
</comment>
<feature type="compositionally biased region" description="Low complexity" evidence="10">
    <location>
        <begin position="1187"/>
        <end position="1201"/>
    </location>
</feature>
<evidence type="ECO:0000256" key="3">
    <source>
        <dbReference type="ARBA" id="ARBA00022722"/>
    </source>
</evidence>
<evidence type="ECO:0000256" key="2">
    <source>
        <dbReference type="ARBA" id="ARBA00010015"/>
    </source>
</evidence>
<dbReference type="GO" id="GO:0000110">
    <property type="term" value="C:nucleotide-excision repair factor 1 complex"/>
    <property type="evidence" value="ECO:0007669"/>
    <property type="project" value="TreeGrafter"/>
</dbReference>
<keyword evidence="3" id="KW-0540">Nuclease</keyword>
<accession>Q4MZW4</accession>
<dbReference type="InterPro" id="IPR047520">
    <property type="entry name" value="XPF_nuclease"/>
</dbReference>
<reference evidence="12 13" key="1">
    <citation type="journal article" date="2005" name="Science">
        <title>Genome sequence of Theileria parva, a bovine pathogen that transforms lymphocytes.</title>
        <authorList>
            <person name="Gardner M.J."/>
            <person name="Bishop R."/>
            <person name="Shah T."/>
            <person name="de Villiers E.P."/>
            <person name="Carlton J.M."/>
            <person name="Hall N."/>
            <person name="Ren Q."/>
            <person name="Paulsen I.T."/>
            <person name="Pain A."/>
            <person name="Berriman M."/>
            <person name="Wilson R.J.M."/>
            <person name="Sato S."/>
            <person name="Ralph S.A."/>
            <person name="Mann D.J."/>
            <person name="Xiong Z."/>
            <person name="Shallom S.J."/>
            <person name="Weidman J."/>
            <person name="Jiang L."/>
            <person name="Lynn J."/>
            <person name="Weaver B."/>
            <person name="Shoaibi A."/>
            <person name="Domingo A.R."/>
            <person name="Wasawo D."/>
            <person name="Crabtree J."/>
            <person name="Wortman J.R."/>
            <person name="Haas B."/>
            <person name="Angiuoli S.V."/>
            <person name="Creasy T.H."/>
            <person name="Lu C."/>
            <person name="Suh B."/>
            <person name="Silva J.C."/>
            <person name="Utterback T.R."/>
            <person name="Feldblyum T.V."/>
            <person name="Pertea M."/>
            <person name="Allen J."/>
            <person name="Nierman W.C."/>
            <person name="Taracha E.L.N."/>
            <person name="Salzberg S.L."/>
            <person name="White O.R."/>
            <person name="Fitzhugh H.A."/>
            <person name="Morzaria S."/>
            <person name="Venter J.C."/>
            <person name="Fraser C.M."/>
            <person name="Nene V."/>
        </authorList>
    </citation>
    <scope>NUCLEOTIDE SEQUENCE [LARGE SCALE GENOMIC DNA]</scope>
    <source>
        <strain evidence="12 13">Muguga</strain>
    </source>
</reference>
<evidence type="ECO:0000259" key="11">
    <source>
        <dbReference type="SMART" id="SM00891"/>
    </source>
</evidence>
<evidence type="ECO:0000256" key="10">
    <source>
        <dbReference type="SAM" id="MobiDB-lite"/>
    </source>
</evidence>
<protein>
    <submittedName>
        <fullName evidence="12">DNA repair endonuclease, putative</fullName>
    </submittedName>
</protein>
<sequence>MPPLSYEKEILRSFVPTWRESLILYFKHGTLDKRKNHSLSKSVGTSQRVDSDFQNGLAIISSGIDTSRLLFYLLFYIANPLHIYENDSSVIRFNPNQFNSDTTDTNTVTIINSFKHKNGKRGQKRQKIDDYENSANCENTSKKHKNGLISDKSLNYSNSNYTTKFYYQLYNRPGSTTEEDELYNLSVKNSNLVLKSNSLYRKIFSMSESDFPNLTDRMHLFSDVNVQSTVTIYSHLVFVLGFEITDFENYETAYKYLTNKLFIDREKSSTGLKQLKSNPLNDPPGKEYCKVIPANSDQLVLPKLVFIDGSVVSSSRQQLYVNGGYFCINTRVLLNDILTSKILPEIIGGIVVMNAHQITEDCNIAFVIRLLRMRNKVAFVKAISNNVHCFKGHNLTYCLKNVFTKNVNLFPRCHQSIENVLNDTLVQPVTFEVSLPLSEIASEAYNSILKIIWTIVQSMKRLKYEVDMNKIVYTTNKLLIRLLRKQAKSTKVYHHLQNKTQNTQLSSKDFYIDVLLKFRRLLDHLLYTDPITFLEELDNIITENSNWVCTPNGIKLFKKSNERLFKIENDKIELNIEKNLKLEYIVDILRTPITNEQLVQIIKSNFKRYKIYDRVPNKHYNQFYIRNYLDKLKTKRKYLNLSVSRRRLVRIEKTHLMFFNKHFNSGRKLKRNVVIIVENFYLVDYLTKYFKCPDYHLTRLIQYLQSNLYHDSSVNTRENSSFISEYYTNINKKILNKSNIYNLYKILLRQLEQSDVNVEMLKSLNNVNNTNSPQTNNTPNVNKIRHKDKVDNEDNGENEEEELESGYVSESESDNEVFSIINEKPIDVNELMNYIDITVDFDKYIENSVYIVKSYSNINTTKIDKYDRLMTTLLNVNPCIILIYSPNVHVFRTIENYCAHKFARGDLRRKKMNFLQVHVLSYKDCLETHRFAKCLKSEVDAWSSLQNEKKSQVVRLDEGILLNRASLIGQVIVDTREMHCKLPFYLFNLGINVVPNVLEIGDYLITRDICIERKSFMDLQISLNNARLAKQISEMCSAYNNPFLLIEFEDEDLFHLPSTGFTKGGYNYIYIKLVILCCNFPKLRLIWSSSPKHSANIIKYLKANRTEPDLINNDYLIKNFRNRSEKLETRPETTTDNVSDNKTDHSLKVEEIKTENLKPETSVANIDTKTEDLVKAKVEDADATTEVPNSNANSNPNANVNTEDNDENINIPDETEKPGAENTTEVPESNPDDTTESANADDTKADDNVDTPEEAKPDETAETTVENVNPEPNVETKDPEDTVEDNLDNNEDEPSETVEKNEVKETVIGLKRPEFVKNRDALKILRNIPGVTSHNLSLILTRVKSLLHLSELSLKELCNFLPESEARLIHDYFNMPINLI</sequence>
<evidence type="ECO:0000256" key="1">
    <source>
        <dbReference type="ARBA" id="ARBA00004123"/>
    </source>
</evidence>
<dbReference type="InterPro" id="IPR010994">
    <property type="entry name" value="RuvA_2-like"/>
</dbReference>
<keyword evidence="13" id="KW-1185">Reference proteome</keyword>
<dbReference type="GO" id="GO:0003697">
    <property type="term" value="F:single-stranded DNA binding"/>
    <property type="evidence" value="ECO:0007669"/>
    <property type="project" value="TreeGrafter"/>
</dbReference>
<name>Q4MZW4_THEPA</name>
<keyword evidence="9" id="KW-0539">Nucleus</keyword>
<dbReference type="FunCoup" id="Q4MZW4">
    <property type="interactions" value="164"/>
</dbReference>
<dbReference type="Gene3D" id="1.10.150.20">
    <property type="entry name" value="5' to 3' exonuclease, C-terminal subdomain"/>
    <property type="match status" value="1"/>
</dbReference>
<evidence type="ECO:0000313" key="13">
    <source>
        <dbReference type="Proteomes" id="UP000001949"/>
    </source>
</evidence>
<dbReference type="GO" id="GO:1901255">
    <property type="term" value="P:nucleotide-excision repair involved in interstrand cross-link repair"/>
    <property type="evidence" value="ECO:0007669"/>
    <property type="project" value="TreeGrafter"/>
</dbReference>
<evidence type="ECO:0000313" key="12">
    <source>
        <dbReference type="EMBL" id="EAN31132.1"/>
    </source>
</evidence>
<gene>
    <name evidence="12" type="ordered locus">TP03_0395</name>
</gene>
<dbReference type="InParanoid" id="Q4MZW4"/>
<feature type="region of interest" description="Disordered" evidence="10">
    <location>
        <begin position="766"/>
        <end position="811"/>
    </location>
</feature>
<dbReference type="SUPFAM" id="SSF52980">
    <property type="entry name" value="Restriction endonuclease-like"/>
    <property type="match status" value="1"/>
</dbReference>
<keyword evidence="7" id="KW-0238">DNA-binding</keyword>
<evidence type="ECO:0000256" key="9">
    <source>
        <dbReference type="ARBA" id="ARBA00023242"/>
    </source>
</evidence>
<dbReference type="Gene3D" id="3.40.50.10130">
    <property type="match status" value="1"/>
</dbReference>
<dbReference type="EMBL" id="AAGK01000005">
    <property type="protein sequence ID" value="EAN31132.1"/>
    <property type="molecule type" value="Genomic_DNA"/>
</dbReference>
<dbReference type="GeneID" id="3500337"/>
<comment type="caution">
    <text evidence="12">The sequence shown here is derived from an EMBL/GenBank/DDBJ whole genome shotgun (WGS) entry which is preliminary data.</text>
</comment>
<dbReference type="KEGG" id="tpv:TP03_0395"/>
<keyword evidence="8" id="KW-0234">DNA repair</keyword>
<dbReference type="STRING" id="5875.Q4MZW4"/>
<dbReference type="PANTHER" id="PTHR10150:SF0">
    <property type="entry name" value="DNA REPAIR ENDONUCLEASE XPF"/>
    <property type="match status" value="1"/>
</dbReference>
<dbReference type="GO" id="GO:0000724">
    <property type="term" value="P:double-strand break repair via homologous recombination"/>
    <property type="evidence" value="ECO:0007669"/>
    <property type="project" value="TreeGrafter"/>
</dbReference>
<evidence type="ECO:0000256" key="8">
    <source>
        <dbReference type="ARBA" id="ARBA00023204"/>
    </source>
</evidence>
<feature type="compositionally biased region" description="Low complexity" evidence="10">
    <location>
        <begin position="766"/>
        <end position="782"/>
    </location>
</feature>
<feature type="region of interest" description="Disordered" evidence="10">
    <location>
        <begin position="1126"/>
        <end position="1146"/>
    </location>
</feature>
<evidence type="ECO:0000256" key="4">
    <source>
        <dbReference type="ARBA" id="ARBA00022759"/>
    </source>
</evidence>
<dbReference type="GO" id="GO:0003684">
    <property type="term" value="F:damaged DNA binding"/>
    <property type="evidence" value="ECO:0007669"/>
    <property type="project" value="TreeGrafter"/>
</dbReference>
<dbReference type="VEuPathDB" id="PiroplasmaDB:TpMuguga_03g00395"/>
<feature type="compositionally biased region" description="Acidic residues" evidence="10">
    <location>
        <begin position="1281"/>
        <end position="1296"/>
    </location>
</feature>
<dbReference type="OMA" id="SEMCSAY"/>
<feature type="domain" description="ERCC4" evidence="11">
    <location>
        <begin position="970"/>
        <end position="1050"/>
    </location>
</feature>
<evidence type="ECO:0000256" key="6">
    <source>
        <dbReference type="ARBA" id="ARBA00022801"/>
    </source>
</evidence>
<proteinExistence type="inferred from homology"/>
<dbReference type="FunFam" id="3.40.50.10130:FF:000002">
    <property type="entry name" value="DNA repair endonuclease XPF"/>
    <property type="match status" value="1"/>
</dbReference>
<dbReference type="CDD" id="cd20078">
    <property type="entry name" value="XPF_nuclease_XPF_euk"/>
    <property type="match status" value="1"/>
</dbReference>
<dbReference type="Pfam" id="PF02732">
    <property type="entry name" value="ERCC4"/>
    <property type="match status" value="1"/>
</dbReference>
<keyword evidence="4 12" id="KW-0255">Endonuclease</keyword>
<dbReference type="InterPro" id="IPR011335">
    <property type="entry name" value="Restrct_endonuc-II-like"/>
</dbReference>
<evidence type="ECO:0000256" key="5">
    <source>
        <dbReference type="ARBA" id="ARBA00022763"/>
    </source>
</evidence>
<evidence type="ECO:0000256" key="7">
    <source>
        <dbReference type="ARBA" id="ARBA00023125"/>
    </source>
</evidence>
<dbReference type="PANTHER" id="PTHR10150">
    <property type="entry name" value="DNA REPAIR ENDONUCLEASE XPF"/>
    <property type="match status" value="1"/>
</dbReference>
<keyword evidence="5" id="KW-0227">DNA damage</keyword>